<dbReference type="InterPro" id="IPR002470">
    <property type="entry name" value="Peptidase_S9A"/>
</dbReference>
<dbReference type="PRINTS" id="PR00862">
    <property type="entry name" value="PROLIGOPTASE"/>
</dbReference>
<dbReference type="InterPro" id="IPR001375">
    <property type="entry name" value="Peptidase_S9_cat"/>
</dbReference>
<keyword evidence="4" id="KW-0378">Hydrolase</keyword>
<sequence length="751" mass="82020">MNDNRKPVARYVVALFFTGVLLTHQIGYTQPTPLPAAPIRPVVDDYFGTKITDPYRWMEDMKNPELLNWMKAQADYTRLVLDNVPGRQAVLARLTELSNAVPARVSNVMRLPGERYVYLKINANENGASLCIRQGLGGTETRLVDPAQLKPSNGQPVSISYFQPSWDGKLIAVGLAAGGSENTYIRIIDVLTGYETGETIDRARYGGVAWLPDSRSFFYTRLQQLPPDAPNTERQQKSRVYQHVVGTSAEQDRIVFGHGVDPAVDVPPTLIPRLHTYPNTDYVLASVISGVGGAKTGYVVSLSAVGKTGVDTPWRKLFGPADDITDAAPHGDDLYLVTHKNTPRYKVIRTSLQHPDLAMATDVLPAGKAVISGGYVAGEGALHLAQDALYVQQLDGGLGRIRRIPFQKTESPSDVPLPFEGTLFDVRADSRLPGLLLSLTSWTKTARPLAYDPARQRTHEVGLQPNDPHDKLTSTMAVREVNVPATDGTLIPLSIMFKKGLTLDGTHPTWLNGYGAYGIPSLSGTSPMITAWVEQGGIYAVAHVRGGGEYGEEWHKGGYKATKPNTWRDFIACAEYLIAQQYTSSKHLGGLGISAGGILMGRAMTERPDLFRAVGIAVGLTDMLRYETTANGVPNIPEFGSVKTEEGFKILHEMSAYHHVSDSTNYPAVMLGTGINDPRVDPWLMAKMTARLQAASRSGHPVMLRVDYQSGHGPGVTKQQRLTTFADAIAFLFWQLGHPGFQPVQATKHTD</sequence>
<protein>
    <recommendedName>
        <fullName evidence="2">prolyl oligopeptidase</fullName>
        <ecNumber evidence="2">3.4.21.26</ecNumber>
    </recommendedName>
</protein>
<keyword evidence="9" id="KW-1185">Reference proteome</keyword>
<dbReference type="GO" id="GO:0004252">
    <property type="term" value="F:serine-type endopeptidase activity"/>
    <property type="evidence" value="ECO:0007669"/>
    <property type="project" value="UniProtKB-EC"/>
</dbReference>
<dbReference type="Gene3D" id="3.40.50.1820">
    <property type="entry name" value="alpha/beta hydrolase"/>
    <property type="match status" value="1"/>
</dbReference>
<evidence type="ECO:0000256" key="3">
    <source>
        <dbReference type="ARBA" id="ARBA00022670"/>
    </source>
</evidence>
<feature type="domain" description="Peptidase S9 prolyl oligopeptidase catalytic" evidence="6">
    <location>
        <begin position="531"/>
        <end position="737"/>
    </location>
</feature>
<reference evidence="8 9" key="1">
    <citation type="submission" date="2021-03" db="EMBL/GenBank/DDBJ databases">
        <title>Fibrella sp. HMF5036 genome sequencing and assembly.</title>
        <authorList>
            <person name="Kang H."/>
            <person name="Kim H."/>
            <person name="Bae S."/>
            <person name="Joh K."/>
        </authorList>
    </citation>
    <scope>NUCLEOTIDE SEQUENCE [LARGE SCALE GENOMIC DNA]</scope>
    <source>
        <strain evidence="8 9">HMF5036</strain>
    </source>
</reference>
<dbReference type="InterPro" id="IPR051167">
    <property type="entry name" value="Prolyl_oligopep/macrocyclase"/>
</dbReference>
<dbReference type="Pfam" id="PF00326">
    <property type="entry name" value="Peptidase_S9"/>
    <property type="match status" value="1"/>
</dbReference>
<dbReference type="GO" id="GO:0006508">
    <property type="term" value="P:proteolysis"/>
    <property type="evidence" value="ECO:0007669"/>
    <property type="project" value="UniProtKB-KW"/>
</dbReference>
<keyword evidence="5" id="KW-0720">Serine protease</keyword>
<dbReference type="GO" id="GO:0070012">
    <property type="term" value="F:oligopeptidase activity"/>
    <property type="evidence" value="ECO:0007669"/>
    <property type="project" value="TreeGrafter"/>
</dbReference>
<dbReference type="GO" id="GO:0005829">
    <property type="term" value="C:cytosol"/>
    <property type="evidence" value="ECO:0007669"/>
    <property type="project" value="TreeGrafter"/>
</dbReference>
<dbReference type="PANTHER" id="PTHR42881">
    <property type="entry name" value="PROLYL ENDOPEPTIDASE"/>
    <property type="match status" value="1"/>
</dbReference>
<evidence type="ECO:0000313" key="9">
    <source>
        <dbReference type="Proteomes" id="UP000664795"/>
    </source>
</evidence>
<dbReference type="SUPFAM" id="SSF50993">
    <property type="entry name" value="Peptidase/esterase 'gauge' domain"/>
    <property type="match status" value="1"/>
</dbReference>
<gene>
    <name evidence="8" type="ORF">J2I48_12325</name>
</gene>
<dbReference type="EC" id="3.4.21.26" evidence="2"/>
<evidence type="ECO:0000259" key="7">
    <source>
        <dbReference type="Pfam" id="PF02897"/>
    </source>
</evidence>
<dbReference type="Pfam" id="PF02897">
    <property type="entry name" value="Peptidase_S9_N"/>
    <property type="match status" value="1"/>
</dbReference>
<name>A0A939G4L1_9BACT</name>
<dbReference type="Proteomes" id="UP000664795">
    <property type="component" value="Unassembled WGS sequence"/>
</dbReference>
<comment type="catalytic activity">
    <reaction evidence="1">
        <text>Hydrolysis of Pro-|-Xaa &gt;&gt; Ala-|-Xaa in oligopeptides.</text>
        <dbReference type="EC" id="3.4.21.26"/>
    </reaction>
</comment>
<dbReference type="PANTHER" id="PTHR42881:SF2">
    <property type="entry name" value="PROLYL ENDOPEPTIDASE"/>
    <property type="match status" value="1"/>
</dbReference>
<feature type="domain" description="Peptidase S9A N-terminal" evidence="7">
    <location>
        <begin position="40"/>
        <end position="456"/>
    </location>
</feature>
<evidence type="ECO:0000256" key="2">
    <source>
        <dbReference type="ARBA" id="ARBA00011897"/>
    </source>
</evidence>
<dbReference type="AlphaFoldDB" id="A0A939G4L1"/>
<keyword evidence="3" id="KW-0645">Protease</keyword>
<evidence type="ECO:0000313" key="8">
    <source>
        <dbReference type="EMBL" id="MBO0931786.1"/>
    </source>
</evidence>
<evidence type="ECO:0000256" key="4">
    <source>
        <dbReference type="ARBA" id="ARBA00022801"/>
    </source>
</evidence>
<dbReference type="Gene3D" id="2.130.10.120">
    <property type="entry name" value="Prolyl oligopeptidase, N-terminal domain"/>
    <property type="match status" value="1"/>
</dbReference>
<evidence type="ECO:0000256" key="5">
    <source>
        <dbReference type="ARBA" id="ARBA00022825"/>
    </source>
</evidence>
<dbReference type="InterPro" id="IPR029058">
    <property type="entry name" value="AB_hydrolase_fold"/>
</dbReference>
<proteinExistence type="predicted"/>
<dbReference type="EMBL" id="JAFMYU010000008">
    <property type="protein sequence ID" value="MBO0931786.1"/>
    <property type="molecule type" value="Genomic_DNA"/>
</dbReference>
<dbReference type="InterPro" id="IPR023302">
    <property type="entry name" value="Pept_S9A_N"/>
</dbReference>
<accession>A0A939G4L1</accession>
<evidence type="ECO:0000259" key="6">
    <source>
        <dbReference type="Pfam" id="PF00326"/>
    </source>
</evidence>
<comment type="caution">
    <text evidence="8">The sequence shown here is derived from an EMBL/GenBank/DDBJ whole genome shotgun (WGS) entry which is preliminary data.</text>
</comment>
<organism evidence="8 9">
    <name type="scientific">Fibrella aquatilis</name>
    <dbReference type="NCBI Taxonomy" id="2817059"/>
    <lineage>
        <taxon>Bacteria</taxon>
        <taxon>Pseudomonadati</taxon>
        <taxon>Bacteroidota</taxon>
        <taxon>Cytophagia</taxon>
        <taxon>Cytophagales</taxon>
        <taxon>Spirosomataceae</taxon>
        <taxon>Fibrella</taxon>
    </lineage>
</organism>
<dbReference type="RefSeq" id="WP_207335748.1">
    <property type="nucleotide sequence ID" value="NZ_JAFMYU010000008.1"/>
</dbReference>
<evidence type="ECO:0000256" key="1">
    <source>
        <dbReference type="ARBA" id="ARBA00001070"/>
    </source>
</evidence>
<dbReference type="SUPFAM" id="SSF53474">
    <property type="entry name" value="alpha/beta-Hydrolases"/>
    <property type="match status" value="1"/>
</dbReference>